<accession>A0A7E4V8X7</accession>
<proteinExistence type="predicted"/>
<sequence>MSTRNHYLCTFELPNAFHFVYREQKTDVNRKLLSAPKFTSSSAASAHPSSTVVRIFPLLSWRACCRNIVRAPKRQAVRLWP</sequence>
<organism evidence="1 2">
    <name type="scientific">Panagrellus redivivus</name>
    <name type="common">Microworm</name>
    <dbReference type="NCBI Taxonomy" id="6233"/>
    <lineage>
        <taxon>Eukaryota</taxon>
        <taxon>Metazoa</taxon>
        <taxon>Ecdysozoa</taxon>
        <taxon>Nematoda</taxon>
        <taxon>Chromadorea</taxon>
        <taxon>Rhabditida</taxon>
        <taxon>Tylenchina</taxon>
        <taxon>Panagrolaimomorpha</taxon>
        <taxon>Panagrolaimoidea</taxon>
        <taxon>Panagrolaimidae</taxon>
        <taxon>Panagrellus</taxon>
    </lineage>
</organism>
<name>A0A7E4V8X7_PANRE</name>
<dbReference type="WBParaSite" id="Pan_g18003.t1">
    <property type="protein sequence ID" value="Pan_g18003.t1"/>
    <property type="gene ID" value="Pan_g18003"/>
</dbReference>
<evidence type="ECO:0000313" key="1">
    <source>
        <dbReference type="Proteomes" id="UP000492821"/>
    </source>
</evidence>
<dbReference type="AlphaFoldDB" id="A0A7E4V8X7"/>
<evidence type="ECO:0000313" key="2">
    <source>
        <dbReference type="WBParaSite" id="Pan_g18003.t1"/>
    </source>
</evidence>
<reference evidence="2" key="2">
    <citation type="submission" date="2020-10" db="UniProtKB">
        <authorList>
            <consortium name="WormBaseParasite"/>
        </authorList>
    </citation>
    <scope>IDENTIFICATION</scope>
</reference>
<protein>
    <submittedName>
        <fullName evidence="2">Uncharacterized protein</fullName>
    </submittedName>
</protein>
<dbReference type="Proteomes" id="UP000492821">
    <property type="component" value="Unassembled WGS sequence"/>
</dbReference>
<keyword evidence="1" id="KW-1185">Reference proteome</keyword>
<reference evidence="1" key="1">
    <citation type="journal article" date="2013" name="Genetics">
        <title>The draft genome and transcriptome of Panagrellus redivivus are shaped by the harsh demands of a free-living lifestyle.</title>
        <authorList>
            <person name="Srinivasan J."/>
            <person name="Dillman A.R."/>
            <person name="Macchietto M.G."/>
            <person name="Heikkinen L."/>
            <person name="Lakso M."/>
            <person name="Fracchia K.M."/>
            <person name="Antoshechkin I."/>
            <person name="Mortazavi A."/>
            <person name="Wong G."/>
            <person name="Sternberg P.W."/>
        </authorList>
    </citation>
    <scope>NUCLEOTIDE SEQUENCE [LARGE SCALE GENOMIC DNA]</scope>
    <source>
        <strain evidence="1">MT8872</strain>
    </source>
</reference>